<organism evidence="3 4">
    <name type="scientific">Acidisoma silvae</name>
    <dbReference type="NCBI Taxonomy" id="2802396"/>
    <lineage>
        <taxon>Bacteria</taxon>
        <taxon>Pseudomonadati</taxon>
        <taxon>Pseudomonadota</taxon>
        <taxon>Alphaproteobacteria</taxon>
        <taxon>Acetobacterales</taxon>
        <taxon>Acidocellaceae</taxon>
        <taxon>Acidisoma</taxon>
    </lineage>
</organism>
<reference evidence="3" key="2">
    <citation type="submission" date="2021-01" db="EMBL/GenBank/DDBJ databases">
        <authorList>
            <person name="Mieszkin S."/>
            <person name="Pouder E."/>
            <person name="Alain K."/>
        </authorList>
    </citation>
    <scope>NUCLEOTIDE SEQUENCE</scope>
    <source>
        <strain evidence="3">HW T2.11</strain>
    </source>
</reference>
<evidence type="ECO:0000313" key="3">
    <source>
        <dbReference type="EMBL" id="MCB8877786.1"/>
    </source>
</evidence>
<comment type="caution">
    <text evidence="3">The sequence shown here is derived from an EMBL/GenBank/DDBJ whole genome shotgun (WGS) entry which is preliminary data.</text>
</comment>
<keyword evidence="4" id="KW-1185">Reference proteome</keyword>
<gene>
    <name evidence="3" type="ORF">ASILVAE211_21505</name>
</gene>
<dbReference type="PANTHER" id="PTHR42815:SF2">
    <property type="entry name" value="FAD-BINDING, PUTATIVE (AFU_ORTHOLOGUE AFUA_6G07600)-RELATED"/>
    <property type="match status" value="1"/>
</dbReference>
<dbReference type="RefSeq" id="WP_227323434.1">
    <property type="nucleotide sequence ID" value="NZ_JAESVB010000017.1"/>
</dbReference>
<keyword evidence="1" id="KW-0175">Coiled coil</keyword>
<evidence type="ECO:0000313" key="4">
    <source>
        <dbReference type="Proteomes" id="UP000708298"/>
    </source>
</evidence>
<dbReference type="InterPro" id="IPR011576">
    <property type="entry name" value="Pyridox_Oxase_N"/>
</dbReference>
<name>A0A964E0Y1_9PROT</name>
<dbReference type="Pfam" id="PF01243">
    <property type="entry name" value="PNPOx_N"/>
    <property type="match status" value="1"/>
</dbReference>
<dbReference type="Proteomes" id="UP000708298">
    <property type="component" value="Unassembled WGS sequence"/>
</dbReference>
<proteinExistence type="predicted"/>
<protein>
    <submittedName>
        <fullName evidence="3">Pyridoxamine 5'-phosphate oxidase family protein</fullName>
    </submittedName>
</protein>
<accession>A0A964E0Y1</accession>
<dbReference type="SUPFAM" id="SSF50475">
    <property type="entry name" value="FMN-binding split barrel"/>
    <property type="match status" value="1"/>
</dbReference>
<evidence type="ECO:0000256" key="1">
    <source>
        <dbReference type="SAM" id="Coils"/>
    </source>
</evidence>
<dbReference type="EMBL" id="JAESVB010000017">
    <property type="protein sequence ID" value="MCB8877786.1"/>
    <property type="molecule type" value="Genomic_DNA"/>
</dbReference>
<reference evidence="3" key="1">
    <citation type="journal article" date="2021" name="Microorganisms">
        <title>Acidisoma silvae sp. nov. and Acidisomacellulosilytica sp. nov., Two Acidophilic Bacteria Isolated from Decaying Wood, Hydrolyzing Cellulose and Producing Poly-3-hydroxybutyrate.</title>
        <authorList>
            <person name="Mieszkin S."/>
            <person name="Pouder E."/>
            <person name="Uroz S."/>
            <person name="Simon-Colin C."/>
            <person name="Alain K."/>
        </authorList>
    </citation>
    <scope>NUCLEOTIDE SEQUENCE</scope>
    <source>
        <strain evidence="3">HW T2.11</strain>
    </source>
</reference>
<dbReference type="InterPro" id="IPR012349">
    <property type="entry name" value="Split_barrel_FMN-bd"/>
</dbReference>
<evidence type="ECO:0000259" key="2">
    <source>
        <dbReference type="Pfam" id="PF01243"/>
    </source>
</evidence>
<dbReference type="AlphaFoldDB" id="A0A964E0Y1"/>
<dbReference type="PANTHER" id="PTHR42815">
    <property type="entry name" value="FAD-BINDING, PUTATIVE (AFU_ORTHOLOGUE AFUA_6G07600)-RELATED"/>
    <property type="match status" value="1"/>
</dbReference>
<dbReference type="Gene3D" id="2.30.110.10">
    <property type="entry name" value="Electron Transport, Fmn-binding Protein, Chain A"/>
    <property type="match status" value="1"/>
</dbReference>
<sequence>MSYGFLDQMVTPGVRAMQTTMGTDKVWADFRGHREFGRFGPDEAAFIGMRDSFYMATVGESGWPYIQHRGGQPGFLKVIDEKTLAFPDYRGNLQYISLGNLSTDNRIALILMNYPSRSRMKILAHAESVLLTERPELAAQVLDPAYKAKVEHIILLHLVTFDWNCPQHITPRFTEAEIEEAISPLRKHVDDLEAEVKRLSEALAAEQKKQCDPI</sequence>
<feature type="domain" description="Pyridoxamine 5'-phosphate oxidase N-terminal" evidence="2">
    <location>
        <begin position="44"/>
        <end position="145"/>
    </location>
</feature>
<feature type="coiled-coil region" evidence="1">
    <location>
        <begin position="182"/>
        <end position="209"/>
    </location>
</feature>